<reference evidence="3" key="1">
    <citation type="journal article" date="2019" name="Nat. Commun.">
        <title>The genome of broomcorn millet.</title>
        <authorList>
            <person name="Zou C."/>
            <person name="Miki D."/>
            <person name="Li D."/>
            <person name="Tang Q."/>
            <person name="Xiao L."/>
            <person name="Rajput S."/>
            <person name="Deng P."/>
            <person name="Jia W."/>
            <person name="Huang R."/>
            <person name="Zhang M."/>
            <person name="Sun Y."/>
            <person name="Hu J."/>
            <person name="Fu X."/>
            <person name="Schnable P.S."/>
            <person name="Li F."/>
            <person name="Zhang H."/>
            <person name="Feng B."/>
            <person name="Zhu X."/>
            <person name="Liu R."/>
            <person name="Schnable J.C."/>
            <person name="Zhu J.-K."/>
            <person name="Zhang H."/>
        </authorList>
    </citation>
    <scope>NUCLEOTIDE SEQUENCE [LARGE SCALE GENOMIC DNA]</scope>
</reference>
<gene>
    <name evidence="2" type="ORF">C2845_PM03G18240</name>
</gene>
<evidence type="ECO:0000256" key="1">
    <source>
        <dbReference type="SAM" id="MobiDB-lite"/>
    </source>
</evidence>
<feature type="compositionally biased region" description="Basic residues" evidence="1">
    <location>
        <begin position="129"/>
        <end position="140"/>
    </location>
</feature>
<sequence length="190" mass="21502">MPWKLCKLSFLSVTDLVGRLLSSLPARWALEWDGGCCSSKKPKLFFLQTSPNQLCKLGVRRFESRGEEMERQRLASGRRRECWMSGQTREGHKRTKSGHREASRAHQHRTHTRSLVKTRQDPEIERQRGRGKTSRHRRRACSQANCARRQLGSSTQRRGAQSEDVGGARFALLGLGLVAPPASIGLMARP</sequence>
<evidence type="ECO:0000313" key="2">
    <source>
        <dbReference type="EMBL" id="RLN35786.1"/>
    </source>
</evidence>
<comment type="caution">
    <text evidence="2">The sequence shown here is derived from an EMBL/GenBank/DDBJ whole genome shotgun (WGS) entry which is preliminary data.</text>
</comment>
<feature type="compositionally biased region" description="Basic residues" evidence="1">
    <location>
        <begin position="105"/>
        <end position="116"/>
    </location>
</feature>
<dbReference type="OrthoDB" id="10655583at2759"/>
<name>A0A3L6TGE1_PANMI</name>
<protein>
    <submittedName>
        <fullName evidence="2">Uncharacterized protein</fullName>
    </submittedName>
</protein>
<keyword evidence="3" id="KW-1185">Reference proteome</keyword>
<dbReference type="AlphaFoldDB" id="A0A3L6TGE1"/>
<dbReference type="Proteomes" id="UP000275267">
    <property type="component" value="Unassembled WGS sequence"/>
</dbReference>
<organism evidence="2 3">
    <name type="scientific">Panicum miliaceum</name>
    <name type="common">Proso millet</name>
    <name type="synonym">Broomcorn millet</name>
    <dbReference type="NCBI Taxonomy" id="4540"/>
    <lineage>
        <taxon>Eukaryota</taxon>
        <taxon>Viridiplantae</taxon>
        <taxon>Streptophyta</taxon>
        <taxon>Embryophyta</taxon>
        <taxon>Tracheophyta</taxon>
        <taxon>Spermatophyta</taxon>
        <taxon>Magnoliopsida</taxon>
        <taxon>Liliopsida</taxon>
        <taxon>Poales</taxon>
        <taxon>Poaceae</taxon>
        <taxon>PACMAD clade</taxon>
        <taxon>Panicoideae</taxon>
        <taxon>Panicodae</taxon>
        <taxon>Paniceae</taxon>
        <taxon>Panicinae</taxon>
        <taxon>Panicum</taxon>
        <taxon>Panicum sect. Panicum</taxon>
    </lineage>
</organism>
<feature type="region of interest" description="Disordered" evidence="1">
    <location>
        <begin position="85"/>
        <end position="163"/>
    </location>
</feature>
<feature type="compositionally biased region" description="Basic and acidic residues" evidence="1">
    <location>
        <begin position="118"/>
        <end position="128"/>
    </location>
</feature>
<proteinExistence type="predicted"/>
<evidence type="ECO:0000313" key="3">
    <source>
        <dbReference type="Proteomes" id="UP000275267"/>
    </source>
</evidence>
<dbReference type="EMBL" id="PQIB02000002">
    <property type="protein sequence ID" value="RLN35786.1"/>
    <property type="molecule type" value="Genomic_DNA"/>
</dbReference>
<accession>A0A3L6TGE1</accession>